<sequence>MPKPEAVAGNILESQPSIDQDSASASHRPLPPRALISTPSPHYTLGRAIFALTLSDNVPEPSASLCRPFSPNECASCQKKPIAAPLSPEGIAPARMRRGEEARPLAPPRTWPPTTVTGPKVRREEE</sequence>
<comment type="caution">
    <text evidence="2">The sequence shown here is derived from an EMBL/GenBank/DDBJ whole genome shotgun (WGS) entry which is preliminary data.</text>
</comment>
<feature type="region of interest" description="Disordered" evidence="1">
    <location>
        <begin position="1"/>
        <end position="39"/>
    </location>
</feature>
<keyword evidence="3" id="KW-1185">Reference proteome</keyword>
<evidence type="ECO:0000256" key="1">
    <source>
        <dbReference type="SAM" id="MobiDB-lite"/>
    </source>
</evidence>
<feature type="compositionally biased region" description="Polar residues" evidence="1">
    <location>
        <begin position="12"/>
        <end position="25"/>
    </location>
</feature>
<feature type="region of interest" description="Disordered" evidence="1">
    <location>
        <begin position="98"/>
        <end position="126"/>
    </location>
</feature>
<dbReference type="EMBL" id="JAACXV010013982">
    <property type="protein sequence ID" value="KAF7271284.1"/>
    <property type="molecule type" value="Genomic_DNA"/>
</dbReference>
<proteinExistence type="predicted"/>
<dbReference type="AlphaFoldDB" id="A0A834I016"/>
<name>A0A834I016_RHYFE</name>
<evidence type="ECO:0000313" key="3">
    <source>
        <dbReference type="Proteomes" id="UP000625711"/>
    </source>
</evidence>
<evidence type="ECO:0000313" key="2">
    <source>
        <dbReference type="EMBL" id="KAF7271284.1"/>
    </source>
</evidence>
<gene>
    <name evidence="2" type="ORF">GWI33_015820</name>
</gene>
<reference evidence="2" key="1">
    <citation type="submission" date="2020-08" db="EMBL/GenBank/DDBJ databases">
        <title>Genome sequencing and assembly of the red palm weevil Rhynchophorus ferrugineus.</title>
        <authorList>
            <person name="Dias G.B."/>
            <person name="Bergman C.M."/>
            <person name="Manee M."/>
        </authorList>
    </citation>
    <scope>NUCLEOTIDE SEQUENCE</scope>
    <source>
        <strain evidence="2">AA-2017</strain>
        <tissue evidence="2">Whole larva</tissue>
    </source>
</reference>
<accession>A0A834I016</accession>
<protein>
    <submittedName>
        <fullName evidence="2">Uncharacterized protein</fullName>
    </submittedName>
</protein>
<organism evidence="2 3">
    <name type="scientific">Rhynchophorus ferrugineus</name>
    <name type="common">Red palm weevil</name>
    <name type="synonym">Curculio ferrugineus</name>
    <dbReference type="NCBI Taxonomy" id="354439"/>
    <lineage>
        <taxon>Eukaryota</taxon>
        <taxon>Metazoa</taxon>
        <taxon>Ecdysozoa</taxon>
        <taxon>Arthropoda</taxon>
        <taxon>Hexapoda</taxon>
        <taxon>Insecta</taxon>
        <taxon>Pterygota</taxon>
        <taxon>Neoptera</taxon>
        <taxon>Endopterygota</taxon>
        <taxon>Coleoptera</taxon>
        <taxon>Polyphaga</taxon>
        <taxon>Cucujiformia</taxon>
        <taxon>Curculionidae</taxon>
        <taxon>Dryophthorinae</taxon>
        <taxon>Rhynchophorus</taxon>
    </lineage>
</organism>
<dbReference type="Proteomes" id="UP000625711">
    <property type="component" value="Unassembled WGS sequence"/>
</dbReference>